<accession>A0ACB6RIQ7</accession>
<evidence type="ECO:0000313" key="2">
    <source>
        <dbReference type="Proteomes" id="UP000799755"/>
    </source>
</evidence>
<sequence length="143" mass="15088">MTDPEELDEDLFADLYEGDEAPSKPTQSAPVAKSELPEPAKAAEEPAPSTASNGVGGGDNSAMKQEAASEGGDYDMNGGGWNANASQSYDHAPADDDDNYGPINVKEDGHDRAAQQEANVAALFRYIQYSDPRISPGQVWPGT</sequence>
<name>A0ACB6RIQ7_9PLEO</name>
<comment type="caution">
    <text evidence="1">The sequence shown here is derived from an EMBL/GenBank/DDBJ whole genome shotgun (WGS) entry which is preliminary data.</text>
</comment>
<proteinExistence type="predicted"/>
<organism evidence="1 2">
    <name type="scientific">Lindgomyces ingoldianus</name>
    <dbReference type="NCBI Taxonomy" id="673940"/>
    <lineage>
        <taxon>Eukaryota</taxon>
        <taxon>Fungi</taxon>
        <taxon>Dikarya</taxon>
        <taxon>Ascomycota</taxon>
        <taxon>Pezizomycotina</taxon>
        <taxon>Dothideomycetes</taxon>
        <taxon>Pleosporomycetidae</taxon>
        <taxon>Pleosporales</taxon>
        <taxon>Lindgomycetaceae</taxon>
        <taxon>Lindgomyces</taxon>
    </lineage>
</organism>
<protein>
    <submittedName>
        <fullName evidence="1">Uncharacterized protein</fullName>
    </submittedName>
</protein>
<dbReference type="EMBL" id="MU003492">
    <property type="protein sequence ID" value="KAF2478220.1"/>
    <property type="molecule type" value="Genomic_DNA"/>
</dbReference>
<keyword evidence="2" id="KW-1185">Reference proteome</keyword>
<dbReference type="Proteomes" id="UP000799755">
    <property type="component" value="Unassembled WGS sequence"/>
</dbReference>
<reference evidence="1" key="1">
    <citation type="journal article" date="2020" name="Stud. Mycol.">
        <title>101 Dothideomycetes genomes: a test case for predicting lifestyles and emergence of pathogens.</title>
        <authorList>
            <person name="Haridas S."/>
            <person name="Albert R."/>
            <person name="Binder M."/>
            <person name="Bloem J."/>
            <person name="Labutti K."/>
            <person name="Salamov A."/>
            <person name="Andreopoulos B."/>
            <person name="Baker S."/>
            <person name="Barry K."/>
            <person name="Bills G."/>
            <person name="Bluhm B."/>
            <person name="Cannon C."/>
            <person name="Castanera R."/>
            <person name="Culley D."/>
            <person name="Daum C."/>
            <person name="Ezra D."/>
            <person name="Gonzalez J."/>
            <person name="Henrissat B."/>
            <person name="Kuo A."/>
            <person name="Liang C."/>
            <person name="Lipzen A."/>
            <person name="Lutzoni F."/>
            <person name="Magnuson J."/>
            <person name="Mondo S."/>
            <person name="Nolan M."/>
            <person name="Ohm R."/>
            <person name="Pangilinan J."/>
            <person name="Park H.-J."/>
            <person name="Ramirez L."/>
            <person name="Alfaro M."/>
            <person name="Sun H."/>
            <person name="Tritt A."/>
            <person name="Yoshinaga Y."/>
            <person name="Zwiers L.-H."/>
            <person name="Turgeon B."/>
            <person name="Goodwin S."/>
            <person name="Spatafora J."/>
            <person name="Crous P."/>
            <person name="Grigoriev I."/>
        </authorList>
    </citation>
    <scope>NUCLEOTIDE SEQUENCE</scope>
    <source>
        <strain evidence="1">ATCC 200398</strain>
    </source>
</reference>
<gene>
    <name evidence="1" type="ORF">BDR25DRAFT_309018</name>
</gene>
<evidence type="ECO:0000313" key="1">
    <source>
        <dbReference type="EMBL" id="KAF2478220.1"/>
    </source>
</evidence>